<keyword evidence="2" id="KW-0808">Transferase</keyword>
<dbReference type="RefSeq" id="WP_377172349.1">
    <property type="nucleotide sequence ID" value="NZ_JBHTJC010000003.1"/>
</dbReference>
<comment type="caution">
    <text evidence="2">The sequence shown here is derived from an EMBL/GenBank/DDBJ whole genome shotgun (WGS) entry which is preliminary data.</text>
</comment>
<name>A0ABW7I9L5_9RHOB</name>
<evidence type="ECO:0000259" key="1">
    <source>
        <dbReference type="Pfam" id="PF05050"/>
    </source>
</evidence>
<dbReference type="InterPro" id="IPR029063">
    <property type="entry name" value="SAM-dependent_MTases_sf"/>
</dbReference>
<dbReference type="Proteomes" id="UP001607157">
    <property type="component" value="Unassembled WGS sequence"/>
</dbReference>
<dbReference type="GO" id="GO:0032259">
    <property type="term" value="P:methylation"/>
    <property type="evidence" value="ECO:0007669"/>
    <property type="project" value="UniProtKB-KW"/>
</dbReference>
<dbReference type="CDD" id="cd02440">
    <property type="entry name" value="AdoMet_MTases"/>
    <property type="match status" value="1"/>
</dbReference>
<evidence type="ECO:0000313" key="3">
    <source>
        <dbReference type="Proteomes" id="UP001607157"/>
    </source>
</evidence>
<keyword evidence="3" id="KW-1185">Reference proteome</keyword>
<dbReference type="InterPro" id="IPR006342">
    <property type="entry name" value="FkbM_mtfrase"/>
</dbReference>
<dbReference type="Gene3D" id="3.40.50.150">
    <property type="entry name" value="Vaccinia Virus protein VP39"/>
    <property type="match status" value="1"/>
</dbReference>
<evidence type="ECO:0000313" key="2">
    <source>
        <dbReference type="EMBL" id="MFH0254861.1"/>
    </source>
</evidence>
<gene>
    <name evidence="2" type="ORF">ACGRVM_13225</name>
</gene>
<dbReference type="NCBIfam" id="TIGR01444">
    <property type="entry name" value="fkbM_fam"/>
    <property type="match status" value="1"/>
</dbReference>
<dbReference type="Pfam" id="PF05050">
    <property type="entry name" value="Methyltransf_21"/>
    <property type="match status" value="1"/>
</dbReference>
<dbReference type="SUPFAM" id="SSF53335">
    <property type="entry name" value="S-adenosyl-L-methionine-dependent methyltransferases"/>
    <property type="match status" value="1"/>
</dbReference>
<protein>
    <submittedName>
        <fullName evidence="2">FkbM family methyltransferase</fullName>
    </submittedName>
</protein>
<keyword evidence="2" id="KW-0489">Methyltransferase</keyword>
<organism evidence="2 3">
    <name type="scientific">Roseovarius aquimarinus</name>
    <dbReference type="NCBI Taxonomy" id="1229156"/>
    <lineage>
        <taxon>Bacteria</taxon>
        <taxon>Pseudomonadati</taxon>
        <taxon>Pseudomonadota</taxon>
        <taxon>Alphaproteobacteria</taxon>
        <taxon>Rhodobacterales</taxon>
        <taxon>Roseobacteraceae</taxon>
        <taxon>Roseovarius</taxon>
    </lineage>
</organism>
<dbReference type="EMBL" id="JBIHMM010000003">
    <property type="protein sequence ID" value="MFH0254861.1"/>
    <property type="molecule type" value="Genomic_DNA"/>
</dbReference>
<proteinExistence type="predicted"/>
<dbReference type="GO" id="GO:0008168">
    <property type="term" value="F:methyltransferase activity"/>
    <property type="evidence" value="ECO:0007669"/>
    <property type="project" value="UniProtKB-KW"/>
</dbReference>
<feature type="domain" description="Methyltransferase FkbM" evidence="1">
    <location>
        <begin position="96"/>
        <end position="227"/>
    </location>
</feature>
<reference evidence="2 3" key="1">
    <citation type="submission" date="2024-10" db="EMBL/GenBank/DDBJ databases">
        <authorList>
            <person name="Yang X.-N."/>
        </authorList>
    </citation>
    <scope>NUCLEOTIDE SEQUENCE [LARGE SCALE GENOMIC DNA]</scope>
    <source>
        <strain evidence="2 3">CAU 1059</strain>
    </source>
</reference>
<sequence>MNWLKLFKRDRRRTSDNVKRAMPAEPAIHYRGILVPTSGGHIPDSVIDQLVRDDYEAPELLGIEGVIQNGDRILELGCGLGVVSALASRMASDIGVLSFEANPELMEPINRLHALNGIDCIEVINAMLKHNPTLEIETFSLHRYFPEGSVIKSEFTQKEVSVSVMPFEETISSFKPTVLICDIDGGESELLVDSDLSSFRAAVIEMHPNVTPQPEINAIFDNFARCGLKHVRDLSTANVEVFLADNLKTARPSS</sequence>
<accession>A0ABW7I9L5</accession>